<proteinExistence type="predicted"/>
<dbReference type="InterPro" id="IPR050750">
    <property type="entry name" value="C5-MTase"/>
</dbReference>
<dbReference type="PROSITE" id="PS51679">
    <property type="entry name" value="SAM_MT_C5"/>
    <property type="match status" value="1"/>
</dbReference>
<protein>
    <recommendedName>
        <fullName evidence="5">DNA (cytosine-5-)-methyltransferase</fullName>
    </recommendedName>
</protein>
<evidence type="ECO:0000256" key="3">
    <source>
        <dbReference type="ARBA" id="ARBA00022691"/>
    </source>
</evidence>
<keyword evidence="2" id="KW-0808">Transferase</keyword>
<dbReference type="Gene3D" id="3.90.120.10">
    <property type="entry name" value="DNA Methylase, subunit A, domain 2"/>
    <property type="match status" value="1"/>
</dbReference>
<dbReference type="PRINTS" id="PR00105">
    <property type="entry name" value="C5METTRFRASE"/>
</dbReference>
<dbReference type="InterPro" id="IPR018117">
    <property type="entry name" value="C5_DNA_meth_AS"/>
</dbReference>
<keyword evidence="3" id="KW-0949">S-adenosyl-L-methionine</keyword>
<name>A0A6C0B3W7_9ZZZZ</name>
<dbReference type="SUPFAM" id="SSF53335">
    <property type="entry name" value="S-adenosyl-L-methionine-dependent methyltransferases"/>
    <property type="match status" value="1"/>
</dbReference>
<dbReference type="InterPro" id="IPR001525">
    <property type="entry name" value="C5_MeTfrase"/>
</dbReference>
<reference evidence="4" key="1">
    <citation type="journal article" date="2020" name="Nature">
        <title>Giant virus diversity and host interactions through global metagenomics.</title>
        <authorList>
            <person name="Schulz F."/>
            <person name="Roux S."/>
            <person name="Paez-Espino D."/>
            <person name="Jungbluth S."/>
            <person name="Walsh D.A."/>
            <person name="Denef V.J."/>
            <person name="McMahon K.D."/>
            <person name="Konstantinidis K.T."/>
            <person name="Eloe-Fadrosh E.A."/>
            <person name="Kyrpides N.C."/>
            <person name="Woyke T."/>
        </authorList>
    </citation>
    <scope>NUCLEOTIDE SEQUENCE</scope>
    <source>
        <strain evidence="4">GVMAG-M-3300009422-16</strain>
    </source>
</reference>
<dbReference type="Gene3D" id="3.40.50.150">
    <property type="entry name" value="Vaccinia Virus protein VP39"/>
    <property type="match status" value="1"/>
</dbReference>
<dbReference type="GO" id="GO:0008168">
    <property type="term" value="F:methyltransferase activity"/>
    <property type="evidence" value="ECO:0007669"/>
    <property type="project" value="UniProtKB-KW"/>
</dbReference>
<dbReference type="Pfam" id="PF00145">
    <property type="entry name" value="DNA_methylase"/>
    <property type="match status" value="1"/>
</dbReference>
<evidence type="ECO:0000256" key="2">
    <source>
        <dbReference type="ARBA" id="ARBA00022679"/>
    </source>
</evidence>
<dbReference type="PANTHER" id="PTHR46098">
    <property type="entry name" value="TRNA (CYTOSINE(38)-C(5))-METHYLTRANSFERASE"/>
    <property type="match status" value="1"/>
</dbReference>
<organism evidence="4">
    <name type="scientific">viral metagenome</name>
    <dbReference type="NCBI Taxonomy" id="1070528"/>
    <lineage>
        <taxon>unclassified sequences</taxon>
        <taxon>metagenomes</taxon>
        <taxon>organismal metagenomes</taxon>
    </lineage>
</organism>
<dbReference type="PANTHER" id="PTHR46098:SF1">
    <property type="entry name" value="TRNA (CYTOSINE(38)-C(5))-METHYLTRANSFERASE"/>
    <property type="match status" value="1"/>
</dbReference>
<dbReference type="AlphaFoldDB" id="A0A6C0B3W7"/>
<dbReference type="EMBL" id="MN739065">
    <property type="protein sequence ID" value="QHS86917.1"/>
    <property type="molecule type" value="Genomic_DNA"/>
</dbReference>
<evidence type="ECO:0000313" key="4">
    <source>
        <dbReference type="EMBL" id="QHS86917.1"/>
    </source>
</evidence>
<keyword evidence="1" id="KW-0489">Methyltransferase</keyword>
<dbReference type="PROSITE" id="PS00094">
    <property type="entry name" value="C5_MTASE_1"/>
    <property type="match status" value="1"/>
</dbReference>
<dbReference type="NCBIfam" id="TIGR00675">
    <property type="entry name" value="dcm"/>
    <property type="match status" value="1"/>
</dbReference>
<evidence type="ECO:0008006" key="5">
    <source>
        <dbReference type="Google" id="ProtNLM"/>
    </source>
</evidence>
<accession>A0A6C0B3W7</accession>
<dbReference type="InterPro" id="IPR029063">
    <property type="entry name" value="SAM-dependent_MTases_sf"/>
</dbReference>
<sequence length="418" mass="49310">MPKVKIKINYSSDNETVVNNLENTKTIRFIDLFCGIGGFHQAFNSLGLDYNTKCVLACDKDKPCREIYETNYNIKVTEDIKKLKPEDIPEYDVLCAGFPCQPFSNAGKKSTFKHDKGLLFDEIMRLIKDYKPKLMFLENVKHILKVSNGEVFKYVMAKLDENGYNVQIFKMSPHKYGIPQQRERIYFACSHKSLTEKEIELVEPEKTEIILSNFLEKKEEVDEKYFVTGDVLTALDAWEEMIQKFEYDEKISPTIMANEFYKVYTDDEFANLATWRQDYITKNKPLYEKYKPHWDEWSEKHKTILKRREIYAKLEWQVGKIKDNDSIYNYFIQLRQSGIRVKKSKYFPTLVAMSQIPIYGREKRTITPLECARIQSFPDSFIIHSEDRQAYKQFGNSVNVNNVRNVIKSTIMTYDNFL</sequence>
<evidence type="ECO:0000256" key="1">
    <source>
        <dbReference type="ARBA" id="ARBA00022603"/>
    </source>
</evidence>
<dbReference type="GO" id="GO:0032259">
    <property type="term" value="P:methylation"/>
    <property type="evidence" value="ECO:0007669"/>
    <property type="project" value="UniProtKB-KW"/>
</dbReference>